<gene>
    <name evidence="1" type="ORF">B0T19DRAFT_397104</name>
</gene>
<protein>
    <submittedName>
        <fullName evidence="1">Uncharacterized protein</fullName>
    </submittedName>
</protein>
<reference evidence="1" key="1">
    <citation type="journal article" date="2023" name="Mol. Phylogenet. Evol.">
        <title>Genome-scale phylogeny and comparative genomics of the fungal order Sordariales.</title>
        <authorList>
            <person name="Hensen N."/>
            <person name="Bonometti L."/>
            <person name="Westerberg I."/>
            <person name="Brannstrom I.O."/>
            <person name="Guillou S."/>
            <person name="Cros-Aarteil S."/>
            <person name="Calhoun S."/>
            <person name="Haridas S."/>
            <person name="Kuo A."/>
            <person name="Mondo S."/>
            <person name="Pangilinan J."/>
            <person name="Riley R."/>
            <person name="LaButti K."/>
            <person name="Andreopoulos B."/>
            <person name="Lipzen A."/>
            <person name="Chen C."/>
            <person name="Yan M."/>
            <person name="Daum C."/>
            <person name="Ng V."/>
            <person name="Clum A."/>
            <person name="Steindorff A."/>
            <person name="Ohm R.A."/>
            <person name="Martin F."/>
            <person name="Silar P."/>
            <person name="Natvig D.O."/>
            <person name="Lalanne C."/>
            <person name="Gautier V."/>
            <person name="Ament-Velasquez S.L."/>
            <person name="Kruys A."/>
            <person name="Hutchinson M.I."/>
            <person name="Powell A.J."/>
            <person name="Barry K."/>
            <person name="Miller A.N."/>
            <person name="Grigoriev I.V."/>
            <person name="Debuchy R."/>
            <person name="Gladieux P."/>
            <person name="Hiltunen Thoren M."/>
            <person name="Johannesson H."/>
        </authorList>
    </citation>
    <scope>NUCLEOTIDE SEQUENCE</scope>
    <source>
        <strain evidence="1">SMH4131-1</strain>
    </source>
</reference>
<comment type="caution">
    <text evidence="1">The sequence shown here is derived from an EMBL/GenBank/DDBJ whole genome shotgun (WGS) entry which is preliminary data.</text>
</comment>
<proteinExistence type="predicted"/>
<dbReference type="AlphaFoldDB" id="A0AAE0MLY2"/>
<evidence type="ECO:0000313" key="2">
    <source>
        <dbReference type="Proteomes" id="UP001286456"/>
    </source>
</evidence>
<reference evidence="1" key="2">
    <citation type="submission" date="2023-06" db="EMBL/GenBank/DDBJ databases">
        <authorList>
            <consortium name="Lawrence Berkeley National Laboratory"/>
            <person name="Haridas S."/>
            <person name="Hensen N."/>
            <person name="Bonometti L."/>
            <person name="Westerberg I."/>
            <person name="Brannstrom I.O."/>
            <person name="Guillou S."/>
            <person name="Cros-Aarteil S."/>
            <person name="Calhoun S."/>
            <person name="Kuo A."/>
            <person name="Mondo S."/>
            <person name="Pangilinan J."/>
            <person name="Riley R."/>
            <person name="Labutti K."/>
            <person name="Andreopoulos B."/>
            <person name="Lipzen A."/>
            <person name="Chen C."/>
            <person name="Yanf M."/>
            <person name="Daum C."/>
            <person name="Ng V."/>
            <person name="Clum A."/>
            <person name="Steindorff A."/>
            <person name="Ohm R."/>
            <person name="Martin F."/>
            <person name="Silar P."/>
            <person name="Natvig D."/>
            <person name="Lalanne C."/>
            <person name="Gautier V."/>
            <person name="Ament-Velasquez S.L."/>
            <person name="Kruys A."/>
            <person name="Hutchinson M.I."/>
            <person name="Powell A.J."/>
            <person name="Barry K."/>
            <person name="Miller A.N."/>
            <person name="Grigoriev I.V."/>
            <person name="Debuchy R."/>
            <person name="Gladieux P."/>
            <person name="Thoren M.H."/>
            <person name="Johannesson H."/>
        </authorList>
    </citation>
    <scope>NUCLEOTIDE SEQUENCE</scope>
    <source>
        <strain evidence="1">SMH4131-1</strain>
    </source>
</reference>
<dbReference type="Proteomes" id="UP001286456">
    <property type="component" value="Unassembled WGS sequence"/>
</dbReference>
<dbReference type="EMBL" id="JAUEPO010000001">
    <property type="protein sequence ID" value="KAK3337486.1"/>
    <property type="molecule type" value="Genomic_DNA"/>
</dbReference>
<accession>A0AAE0MLY2</accession>
<name>A0AAE0MLY2_9PEZI</name>
<sequence length="140" mass="16446">MGKHVRRWFWFCHECGDGPYDLELYTHCFNPSCYTAHARCAYCKVEEHKGHGIFNFIDTHFGGCTKNPFWVFYFEFHVFYIFDSNLIYPSRSCQPPDFSVITAAVIRVKYHQGSRSYYQVPKVVILGPFFLVSRYNAAQA</sequence>
<organism evidence="1 2">
    <name type="scientific">Cercophora scortea</name>
    <dbReference type="NCBI Taxonomy" id="314031"/>
    <lineage>
        <taxon>Eukaryota</taxon>
        <taxon>Fungi</taxon>
        <taxon>Dikarya</taxon>
        <taxon>Ascomycota</taxon>
        <taxon>Pezizomycotina</taxon>
        <taxon>Sordariomycetes</taxon>
        <taxon>Sordariomycetidae</taxon>
        <taxon>Sordariales</taxon>
        <taxon>Lasiosphaeriaceae</taxon>
        <taxon>Cercophora</taxon>
    </lineage>
</organism>
<keyword evidence="2" id="KW-1185">Reference proteome</keyword>
<evidence type="ECO:0000313" key="1">
    <source>
        <dbReference type="EMBL" id="KAK3337486.1"/>
    </source>
</evidence>